<protein>
    <submittedName>
        <fullName evidence="2">Uncharacterized protein</fullName>
    </submittedName>
</protein>
<comment type="caution">
    <text evidence="2">The sequence shown here is derived from an EMBL/GenBank/DDBJ whole genome shotgun (WGS) entry which is preliminary data.</text>
</comment>
<dbReference type="Proteomes" id="UP001219525">
    <property type="component" value="Unassembled WGS sequence"/>
</dbReference>
<dbReference type="AlphaFoldDB" id="A0AAD6V6A4"/>
<accession>A0AAD6V6A4</accession>
<evidence type="ECO:0000313" key="2">
    <source>
        <dbReference type="EMBL" id="KAJ7203898.1"/>
    </source>
</evidence>
<keyword evidence="3" id="KW-1185">Reference proteome</keyword>
<evidence type="ECO:0000256" key="1">
    <source>
        <dbReference type="SAM" id="MobiDB-lite"/>
    </source>
</evidence>
<dbReference type="EMBL" id="JARJCW010000049">
    <property type="protein sequence ID" value="KAJ7203898.1"/>
    <property type="molecule type" value="Genomic_DNA"/>
</dbReference>
<organism evidence="2 3">
    <name type="scientific">Mycena pura</name>
    <dbReference type="NCBI Taxonomy" id="153505"/>
    <lineage>
        <taxon>Eukaryota</taxon>
        <taxon>Fungi</taxon>
        <taxon>Dikarya</taxon>
        <taxon>Basidiomycota</taxon>
        <taxon>Agaricomycotina</taxon>
        <taxon>Agaricomycetes</taxon>
        <taxon>Agaricomycetidae</taxon>
        <taxon>Agaricales</taxon>
        <taxon>Marasmiineae</taxon>
        <taxon>Mycenaceae</taxon>
        <taxon>Mycena</taxon>
    </lineage>
</organism>
<gene>
    <name evidence="2" type="ORF">GGX14DRAFT_569932</name>
</gene>
<reference evidence="2" key="1">
    <citation type="submission" date="2023-03" db="EMBL/GenBank/DDBJ databases">
        <title>Massive genome expansion in bonnet fungi (Mycena s.s.) driven by repeated elements and novel gene families across ecological guilds.</title>
        <authorList>
            <consortium name="Lawrence Berkeley National Laboratory"/>
            <person name="Harder C.B."/>
            <person name="Miyauchi S."/>
            <person name="Viragh M."/>
            <person name="Kuo A."/>
            <person name="Thoen E."/>
            <person name="Andreopoulos B."/>
            <person name="Lu D."/>
            <person name="Skrede I."/>
            <person name="Drula E."/>
            <person name="Henrissat B."/>
            <person name="Morin E."/>
            <person name="Kohler A."/>
            <person name="Barry K."/>
            <person name="LaButti K."/>
            <person name="Morin E."/>
            <person name="Salamov A."/>
            <person name="Lipzen A."/>
            <person name="Mereny Z."/>
            <person name="Hegedus B."/>
            <person name="Baldrian P."/>
            <person name="Stursova M."/>
            <person name="Weitz H."/>
            <person name="Taylor A."/>
            <person name="Grigoriev I.V."/>
            <person name="Nagy L.G."/>
            <person name="Martin F."/>
            <person name="Kauserud H."/>
        </authorList>
    </citation>
    <scope>NUCLEOTIDE SEQUENCE</scope>
    <source>
        <strain evidence="2">9144</strain>
    </source>
</reference>
<sequence length="663" mass="72139">MSYLHLLAPVACIILMSYSTMIRRISCHSALVWGPRACVIRPRTSRWLSELRSFWVALGLLPHRPSVAFAYGFGRARVPLYSDPDFPAALHAASRSPVGRAGLPPAHTHLPPRLLHLPLSPTESQTGAKHQSISSHLTRPRRSDIYLAGSSAATCHGLSLHIDILVLELSSRRLSSSHALFLPHPPIPLLRAYARVALGLLPHRPSVAFAYGFGRARVPLYSDPDFPAALHAASRSPVGRAGLPPAHTHLPPRLLHLPLSPTESQTALGLGLEICRSPPSMEAAVAAVWPKSPLFDNGSWLFPASPTLVKSLFLPRSRPQPTQLPHHSLSLPQPPFLVTFDTTLAIGCCNQPVQGPHSAWHHIHTSLHVEAVGIMPLKGHVLALGIMLEHKIGIEAHDILSGSLPNTVLLDSQSFAVLPRRTVPWKTSLSRCMTGHGHDLFQAPPQLHRPRAGASCILAPWQRGVLRCPRFDLALIPIGGQCVWLRNFMSLICDIRMRCVLAQALRSLLLGWHGTKIVALLNCIVTINSIAAASSDRDVSRAPLLAICPHGTARLRRARARGSRAKPMAFLGTQNVRAPEDWMIVNTPAEEHPPSLPHPPRRLPTPNANVNTTARRASATPSIPEFSTAAPINMFKARKPPPVAIDRPRVASLSPVHPQPSTP</sequence>
<evidence type="ECO:0000313" key="3">
    <source>
        <dbReference type="Proteomes" id="UP001219525"/>
    </source>
</evidence>
<feature type="region of interest" description="Disordered" evidence="1">
    <location>
        <begin position="638"/>
        <end position="663"/>
    </location>
</feature>
<name>A0AAD6V6A4_9AGAR</name>
<proteinExistence type="predicted"/>